<accession>A0ACB9TMG2</accession>
<name>A0ACB9TMG2_HOLOL</name>
<protein>
    <submittedName>
        <fullName evidence="1">Cypher isoform b</fullName>
    </submittedName>
</protein>
<gene>
    <name evidence="1" type="ORF">MML48_2g00015143</name>
</gene>
<keyword evidence="2" id="KW-1185">Reference proteome</keyword>
<proteinExistence type="predicted"/>
<evidence type="ECO:0000313" key="2">
    <source>
        <dbReference type="Proteomes" id="UP001056778"/>
    </source>
</evidence>
<dbReference type="Proteomes" id="UP001056778">
    <property type="component" value="Chromosome 2"/>
</dbReference>
<reference evidence="1" key="1">
    <citation type="submission" date="2022-04" db="EMBL/GenBank/DDBJ databases">
        <title>Chromosome-scale genome assembly of Holotrichia oblita Faldermann.</title>
        <authorList>
            <person name="Rongchong L."/>
        </authorList>
    </citation>
    <scope>NUCLEOTIDE SEQUENCE</scope>
    <source>
        <strain evidence="1">81SQS9</strain>
    </source>
</reference>
<dbReference type="EMBL" id="CM043016">
    <property type="protein sequence ID" value="KAI4467953.1"/>
    <property type="molecule type" value="Genomic_DNA"/>
</dbReference>
<evidence type="ECO:0000313" key="1">
    <source>
        <dbReference type="EMBL" id="KAI4467953.1"/>
    </source>
</evidence>
<sequence length="321" mass="35630">MQCTRVYSSSTSAVLHSNMTDSIHRLFFVTLAITNSIALPSHAPSATSRTHTTIISTTSNCDSNSINVTLLLVQPFSGVFFAKEFSQGCRTFGNSSRSLILNLPTSGCGVSLNEEEKTQRLYYRVAVILQQDKFLRQISDENKLIKCYLPDDSFQVKSSSMERTLKTLIPDINRRKGRMKQHWNDESKISNDRILTDALLASKAWMEIVPAEHTKRSGVLKVGEPALLVVKSTLPVGIGWRVVDCIAHDGLGDSSQLLLDQDGCPIDELLLPALLKKPAKPIALMKHQEAVSKFAAFKFPDRDRLHLTCSLQLCKNACPQV</sequence>
<comment type="caution">
    <text evidence="1">The sequence shown here is derived from an EMBL/GenBank/DDBJ whole genome shotgun (WGS) entry which is preliminary data.</text>
</comment>
<organism evidence="1 2">
    <name type="scientific">Holotrichia oblita</name>
    <name type="common">Chafer beetle</name>
    <dbReference type="NCBI Taxonomy" id="644536"/>
    <lineage>
        <taxon>Eukaryota</taxon>
        <taxon>Metazoa</taxon>
        <taxon>Ecdysozoa</taxon>
        <taxon>Arthropoda</taxon>
        <taxon>Hexapoda</taxon>
        <taxon>Insecta</taxon>
        <taxon>Pterygota</taxon>
        <taxon>Neoptera</taxon>
        <taxon>Endopterygota</taxon>
        <taxon>Coleoptera</taxon>
        <taxon>Polyphaga</taxon>
        <taxon>Scarabaeiformia</taxon>
        <taxon>Scarabaeidae</taxon>
        <taxon>Melolonthinae</taxon>
        <taxon>Holotrichia</taxon>
    </lineage>
</organism>